<dbReference type="PANTHER" id="PTHR23093">
    <property type="entry name" value="SIMILAR TO CHROMOSOME 3 OPEN READING FRAME 20"/>
    <property type="match status" value="1"/>
</dbReference>
<dbReference type="KEGG" id="bspl:114844907"/>
<dbReference type="InParanoid" id="A0A6P7L195"/>
<evidence type="ECO:0000313" key="3">
    <source>
        <dbReference type="RefSeq" id="XP_028988418.3"/>
    </source>
</evidence>
<proteinExistence type="predicted"/>
<dbReference type="InterPro" id="IPR029281">
    <property type="entry name" value="FAM194_C"/>
</dbReference>
<dbReference type="PANTHER" id="PTHR23093:SF18">
    <property type="entry name" value="GLUTAMATE RICH 6"/>
    <property type="match status" value="1"/>
</dbReference>
<gene>
    <name evidence="3" type="primary">LOC114844907</name>
</gene>
<evidence type="ECO:0000259" key="1">
    <source>
        <dbReference type="Pfam" id="PF14977"/>
    </source>
</evidence>
<organism evidence="2 3">
    <name type="scientific">Betta splendens</name>
    <name type="common">Siamese fighting fish</name>
    <dbReference type="NCBI Taxonomy" id="158456"/>
    <lineage>
        <taxon>Eukaryota</taxon>
        <taxon>Metazoa</taxon>
        <taxon>Chordata</taxon>
        <taxon>Craniata</taxon>
        <taxon>Vertebrata</taxon>
        <taxon>Euteleostomi</taxon>
        <taxon>Actinopterygii</taxon>
        <taxon>Neopterygii</taxon>
        <taxon>Teleostei</taxon>
        <taxon>Neoteleostei</taxon>
        <taxon>Acanthomorphata</taxon>
        <taxon>Anabantaria</taxon>
        <taxon>Anabantiformes</taxon>
        <taxon>Anabantoidei</taxon>
        <taxon>Osphronemidae</taxon>
        <taxon>Betta</taxon>
    </lineage>
</organism>
<reference evidence="3" key="1">
    <citation type="submission" date="2025-08" db="UniProtKB">
        <authorList>
            <consortium name="RefSeq"/>
        </authorList>
    </citation>
    <scope>IDENTIFICATION</scope>
</reference>
<sequence>MIMDTLTYATAATLEHEPLDDSIDHGCLQAVRDPPTCGIRAAGVLRYNRESENHRLNTAAVPPEAGIYLRLESPIYKNMVCYRLIPFNTAQSRLLMVSPVKCEYCGEEARPCLDPACLLEPEQRAGQLFCCAQRQQLCELLVEQRCTLEGRQYLKAVAPSSLDNKPATETEVLLIRDRGMEEYNKFILDPSEFRTLPDPIIPDEQLQLPEEETSPPLSSILRFQLSCAAQGGNWTVCPSGPTEKCSPGEDEETHMVPFSDTSAQRHFGLCHHQNGTGFLQKFYSSGLKFLTVFPDGSAQVFYPSGRLAVIVVAEKNGRLCIVCDDSDAANQPVSAVFQSDGRATCYHSDGKIWLSLNTSGGQCLDDLGTRVRQWRWSGLDFTPTPLHPIFLSLNKAVGVRVLGKEQVFVSFLAGGQQAKFSVGSSSTQDILKTEAPAPGASVLEEELFLLAARIRINQAIQHLHHYLKTHPRLPKATQAAPQVKS</sequence>
<dbReference type="AlphaFoldDB" id="A0A6P7L195"/>
<evidence type="ECO:0000313" key="2">
    <source>
        <dbReference type="Proteomes" id="UP000515150"/>
    </source>
</evidence>
<dbReference type="Pfam" id="PF14977">
    <property type="entry name" value="FAM194"/>
    <property type="match status" value="1"/>
</dbReference>
<keyword evidence="2" id="KW-1185">Reference proteome</keyword>
<dbReference type="GeneID" id="114844907"/>
<feature type="domain" description="FAM194 C-terminal" evidence="1">
    <location>
        <begin position="278"/>
        <end position="468"/>
    </location>
</feature>
<dbReference type="RefSeq" id="XP_028988418.3">
    <property type="nucleotide sequence ID" value="XM_029132585.3"/>
</dbReference>
<accession>A0A6P7L195</accession>
<protein>
    <submittedName>
        <fullName evidence="3">Glutamate-rich protein 6</fullName>
    </submittedName>
</protein>
<dbReference type="Proteomes" id="UP000515150">
    <property type="component" value="Chromosome 17"/>
</dbReference>
<dbReference type="OrthoDB" id="527209at2759"/>
<name>A0A6P7L195_BETSP</name>